<dbReference type="EMBL" id="KZ155776">
    <property type="protein sequence ID" value="OUS48192.1"/>
    <property type="molecule type" value="Genomic_DNA"/>
</dbReference>
<comment type="similarity">
    <text evidence="3">Belongs to the CTC1 family.</text>
</comment>
<name>A0A1Y5IM86_OSTTA</name>
<dbReference type="GO" id="GO:0042162">
    <property type="term" value="F:telomeric DNA binding"/>
    <property type="evidence" value="ECO:0007669"/>
    <property type="project" value="TreeGrafter"/>
</dbReference>
<sequence length="1122" mass="122309">MALVGSAGEEVMFVSGDAGAHQLGRVVAVRDFIITQNGADGAFVIEANVVESVEGEDDAMDGSLACRLPEVGGVENDARSLNGKAGACHRGVLEAVSPMIFTGDSIFFQCVLRSENGGQVPIIFSGAFLARWQCVLRRAVGSKVELRNLRKVVLFKGDEVHELRAFSATSEFYVVSLSFGPRMMERFACACETCLAATTVPRFEGMVTSVVADRGYVTILGEDGLEVKLTFTHVPMMDFGLTILGLRTGATVLVTHAHPVWRSNDEDERILEILGVDLRTQIIIKSVSLENASDMQHTLFVDERNAKVSRLSRSLKYTVEQTSFVYAAALDVWRRAFEENFNILSRSDHLRVSVMEQALGKICDTSSEQAPAPLLRVVGEWSSNVHVRSDVYREVFSPQPLGGVAVDYFDVPSLKSVSESAFASWKRENQDAHACSRGITRGEGKVVIRAVERLAEVDSRRFILGVLRCIYGRLHVVDDSGEMEVCIDSISGRAPSPSMLNKLVVIKRGEVMCEGAFVGARAAVMKLGTAQVRLSVRTDADAIVLIQASTCGGNPLNRDPLVDVSQKNGMMFVAAALAARGSPLLAPRLNASTITHNILAPTWCFTLDTSEESCSTSVLAHDADGILRTLKGVIRNTKHSGKTKVSISFGKQNGWFCLMRRGAKYLIPVAPIMKWDASNFIAFDGDDAETYVLPDDEDEDEDDDNVLEDGPTVCDVRDVVVWERVYSRHPYPGDQLGGKSELVSFRCVVVEEEWHASERDPNSKFGVEPHLKVQDLATNDVVKIYCKTSAFALPVGVGIGAKITIHRAMRHLSSSLSIYVKINPAVTTIEVNEPCGATSEYLPWLTSLSTTQRSIGSMFDEDIARANQDMVIDRRTYAIRARVNRVTRLTVRWCCPACGCDAGSIMRTTSTVASNGAIKRKLPAMLSGCDVCEPKSRGAMRPGVFDVEASVTLDDGTARGDAWLIGEAALALTPIQVRNELLALVKKHGRVTAVFTRSSDDERDMGAVGGGIVVRGHASNLLGGKDSATVRAAISYAESLPEMIFNCSRSYKFDKQNGVTSTTSVSAFSYRTTENADERVRCGDYDVVTSAMPELQLQCLSVNPVDAKAEIRLRLSRVRESP</sequence>
<keyword evidence="5" id="KW-0158">Chromosome</keyword>
<dbReference type="PANTHER" id="PTHR14865:SF2">
    <property type="entry name" value="CST COMPLEX SUBUNIT CTC1"/>
    <property type="match status" value="1"/>
</dbReference>
<organism evidence="9">
    <name type="scientific">Ostreococcus tauri</name>
    <name type="common">Marine green alga</name>
    <dbReference type="NCBI Taxonomy" id="70448"/>
    <lineage>
        <taxon>Eukaryota</taxon>
        <taxon>Viridiplantae</taxon>
        <taxon>Chlorophyta</taxon>
        <taxon>Mamiellophyceae</taxon>
        <taxon>Mamiellales</taxon>
        <taxon>Bathycoccaceae</taxon>
        <taxon>Ostreococcus</taxon>
    </lineage>
</organism>
<proteinExistence type="inferred from homology"/>
<evidence type="ECO:0000256" key="5">
    <source>
        <dbReference type="ARBA" id="ARBA00022454"/>
    </source>
</evidence>
<evidence type="ECO:0000256" key="3">
    <source>
        <dbReference type="ARBA" id="ARBA00006332"/>
    </source>
</evidence>
<dbReference type="GO" id="GO:1990879">
    <property type="term" value="C:CST complex"/>
    <property type="evidence" value="ECO:0007669"/>
    <property type="project" value="TreeGrafter"/>
</dbReference>
<protein>
    <recommendedName>
        <fullName evidence="4">CST complex subunit CTC1</fullName>
    </recommendedName>
</protein>
<evidence type="ECO:0000256" key="8">
    <source>
        <dbReference type="ARBA" id="ARBA00023242"/>
    </source>
</evidence>
<keyword evidence="8" id="KW-0539">Nucleus</keyword>
<evidence type="ECO:0000256" key="1">
    <source>
        <dbReference type="ARBA" id="ARBA00004123"/>
    </source>
</evidence>
<dbReference type="AlphaFoldDB" id="A0A1Y5IM86"/>
<accession>A0A1Y5IM86</accession>
<evidence type="ECO:0000256" key="2">
    <source>
        <dbReference type="ARBA" id="ARBA00004574"/>
    </source>
</evidence>
<keyword evidence="6" id="KW-0779">Telomere</keyword>
<dbReference type="GO" id="GO:0045740">
    <property type="term" value="P:positive regulation of DNA replication"/>
    <property type="evidence" value="ECO:0007669"/>
    <property type="project" value="TreeGrafter"/>
</dbReference>
<evidence type="ECO:0000313" key="9">
    <source>
        <dbReference type="EMBL" id="OUS48192.1"/>
    </source>
</evidence>
<dbReference type="PANTHER" id="PTHR14865">
    <property type="entry name" value="CST COMPLEX SUBUNIT CTC1"/>
    <property type="match status" value="1"/>
</dbReference>
<reference evidence="9" key="1">
    <citation type="submission" date="2017-04" db="EMBL/GenBank/DDBJ databases">
        <title>Population genomics of picophytoplankton unveils novel chromosome hypervariability.</title>
        <authorList>
            <consortium name="DOE Joint Genome Institute"/>
            <person name="Blanc-Mathieu R."/>
            <person name="Krasovec M."/>
            <person name="Hebrard M."/>
            <person name="Yau S."/>
            <person name="Desgranges E."/>
            <person name="Martin J."/>
            <person name="Schackwitz W."/>
            <person name="Kuo A."/>
            <person name="Salin G."/>
            <person name="Donnadieu C."/>
            <person name="Desdevises Y."/>
            <person name="Sanchez-Ferandin S."/>
            <person name="Moreau H."/>
            <person name="Rivals E."/>
            <person name="Grigoriev I.V."/>
            <person name="Grimsley N."/>
            <person name="Eyre-Walker A."/>
            <person name="Piganeau G."/>
        </authorList>
    </citation>
    <scope>NUCLEOTIDE SEQUENCE [LARGE SCALE GENOMIC DNA]</scope>
    <source>
        <strain evidence="9">RCC 1115</strain>
    </source>
</reference>
<evidence type="ECO:0000256" key="7">
    <source>
        <dbReference type="ARBA" id="ARBA00023125"/>
    </source>
</evidence>
<dbReference type="InterPro" id="IPR042617">
    <property type="entry name" value="CTC1-like"/>
</dbReference>
<comment type="subcellular location">
    <subcellularLocation>
        <location evidence="2">Chromosome</location>
        <location evidence="2">Telomere</location>
    </subcellularLocation>
    <subcellularLocation>
        <location evidence="1">Nucleus</location>
    </subcellularLocation>
</comment>
<dbReference type="GO" id="GO:0010833">
    <property type="term" value="P:telomere maintenance via telomere lengthening"/>
    <property type="evidence" value="ECO:0007669"/>
    <property type="project" value="TreeGrafter"/>
</dbReference>
<evidence type="ECO:0000256" key="6">
    <source>
        <dbReference type="ARBA" id="ARBA00022895"/>
    </source>
</evidence>
<keyword evidence="7" id="KW-0238">DNA-binding</keyword>
<dbReference type="Proteomes" id="UP000195557">
    <property type="component" value="Unassembled WGS sequence"/>
</dbReference>
<gene>
    <name evidence="9" type="ORF">BE221DRAFT_69621</name>
</gene>
<evidence type="ECO:0000256" key="4">
    <source>
        <dbReference type="ARBA" id="ARBA00016175"/>
    </source>
</evidence>
<dbReference type="GO" id="GO:0003697">
    <property type="term" value="F:single-stranded DNA binding"/>
    <property type="evidence" value="ECO:0007669"/>
    <property type="project" value="TreeGrafter"/>
</dbReference>